<dbReference type="EMBL" id="VSSQ01003901">
    <property type="protein sequence ID" value="MPM22862.1"/>
    <property type="molecule type" value="Genomic_DNA"/>
</dbReference>
<accession>A0A644Y2U0</accession>
<dbReference type="InterPro" id="IPR036390">
    <property type="entry name" value="WH_DNA-bd_sf"/>
</dbReference>
<name>A0A644Y2U0_9ZZZZ</name>
<dbReference type="PROSITE" id="PS01125">
    <property type="entry name" value="ROK"/>
    <property type="match status" value="1"/>
</dbReference>
<dbReference type="Gene3D" id="1.10.10.10">
    <property type="entry name" value="Winged helix-like DNA-binding domain superfamily/Winged helix DNA-binding domain"/>
    <property type="match status" value="1"/>
</dbReference>
<dbReference type="Pfam" id="PF13412">
    <property type="entry name" value="HTH_24"/>
    <property type="match status" value="1"/>
</dbReference>
<dbReference type="SUPFAM" id="SSF46785">
    <property type="entry name" value="Winged helix' DNA-binding domain"/>
    <property type="match status" value="1"/>
</dbReference>
<protein>
    <submittedName>
        <fullName evidence="2">N-acetylglucosamine repressor</fullName>
    </submittedName>
</protein>
<dbReference type="PANTHER" id="PTHR18964:SF149">
    <property type="entry name" value="BIFUNCTIONAL UDP-N-ACETYLGLUCOSAMINE 2-EPIMERASE_N-ACETYLMANNOSAMINE KINASE"/>
    <property type="match status" value="1"/>
</dbReference>
<gene>
    <name evidence="2" type="primary">nagC_12</name>
    <name evidence="2" type="ORF">SDC9_69321</name>
</gene>
<dbReference type="Gene3D" id="3.30.420.40">
    <property type="match status" value="2"/>
</dbReference>
<evidence type="ECO:0000256" key="1">
    <source>
        <dbReference type="ARBA" id="ARBA00006479"/>
    </source>
</evidence>
<dbReference type="InterPro" id="IPR036388">
    <property type="entry name" value="WH-like_DNA-bd_sf"/>
</dbReference>
<dbReference type="CDD" id="cd24073">
    <property type="entry name" value="ASKHA_ATPase_ROK_CYANR"/>
    <property type="match status" value="1"/>
</dbReference>
<dbReference type="SUPFAM" id="SSF53067">
    <property type="entry name" value="Actin-like ATPase domain"/>
    <property type="match status" value="1"/>
</dbReference>
<sequence>MPNLPRGNRDLIRGINRSILLNAIKTKGAISRADLAHLTGLSPATVTAITGELINTGLVFEKETGGSSGGRPPILLALNARGGFVIGIKLMENHVVGALTDLNAAVLVKTTADMTNKQPDAVVDVLVDLVNQLITKSGIRKKQLLGVGIGLAGVVDSGQGILRQSPFFGWKNIPLKDLIQTRLHIPIFLENDVNTLTLGERWLGSGIPEDNFIVVTIGRGIGMGMVIDGQIYRGKSGGAGEFGHIVVDPTGPLCNCGKRGCLESFVSDRAILAAAKHIGLTDVNDLETLSNLALNGDEKAIEVLESAGKLFGRELANLVNIMDPRLILISGEGVVVGETFFSAMRGTFRINIMPGLAEDTEIRVATWGDDVWARGAASVVIGEIFRSPIQPDKES</sequence>
<dbReference type="InterPro" id="IPR043129">
    <property type="entry name" value="ATPase_NBD"/>
</dbReference>
<comment type="similarity">
    <text evidence="1">Belongs to the ROK (NagC/XylR) family.</text>
</comment>
<comment type="caution">
    <text evidence="2">The sequence shown here is derived from an EMBL/GenBank/DDBJ whole genome shotgun (WGS) entry which is preliminary data.</text>
</comment>
<evidence type="ECO:0000313" key="2">
    <source>
        <dbReference type="EMBL" id="MPM22862.1"/>
    </source>
</evidence>
<dbReference type="InterPro" id="IPR000600">
    <property type="entry name" value="ROK"/>
</dbReference>
<dbReference type="InterPro" id="IPR049874">
    <property type="entry name" value="ROK_cs"/>
</dbReference>
<dbReference type="AlphaFoldDB" id="A0A644Y2U0"/>
<dbReference type="PANTHER" id="PTHR18964">
    <property type="entry name" value="ROK (REPRESSOR, ORF, KINASE) FAMILY"/>
    <property type="match status" value="1"/>
</dbReference>
<organism evidence="2">
    <name type="scientific">bioreactor metagenome</name>
    <dbReference type="NCBI Taxonomy" id="1076179"/>
    <lineage>
        <taxon>unclassified sequences</taxon>
        <taxon>metagenomes</taxon>
        <taxon>ecological metagenomes</taxon>
    </lineage>
</organism>
<dbReference type="Pfam" id="PF00480">
    <property type="entry name" value="ROK"/>
    <property type="match status" value="1"/>
</dbReference>
<reference evidence="2" key="1">
    <citation type="submission" date="2019-08" db="EMBL/GenBank/DDBJ databases">
        <authorList>
            <person name="Kucharzyk K."/>
            <person name="Murdoch R.W."/>
            <person name="Higgins S."/>
            <person name="Loffler F."/>
        </authorList>
    </citation>
    <scope>NUCLEOTIDE SEQUENCE</scope>
</reference>
<proteinExistence type="inferred from homology"/>